<keyword evidence="7" id="KW-1185">Reference proteome</keyword>
<dbReference type="Proteomes" id="UP000280726">
    <property type="component" value="Unassembled WGS sequence"/>
</dbReference>
<evidence type="ECO:0000313" key="6">
    <source>
        <dbReference type="EMBL" id="RPF28448.1"/>
    </source>
</evidence>
<feature type="chain" id="PRO_5039024928" evidence="4">
    <location>
        <begin position="22"/>
        <end position="327"/>
    </location>
</feature>
<comment type="similarity">
    <text evidence="2">Belongs to the bacterial solute-binding protein SsuA/TauA family.</text>
</comment>
<dbReference type="OrthoDB" id="5174711at2"/>
<evidence type="ECO:0000259" key="5">
    <source>
        <dbReference type="Pfam" id="PF09084"/>
    </source>
</evidence>
<proteinExistence type="inferred from homology"/>
<dbReference type="Pfam" id="PF09084">
    <property type="entry name" value="NMT1"/>
    <property type="match status" value="1"/>
</dbReference>
<gene>
    <name evidence="6" type="ORF">EDD32_2975</name>
</gene>
<sequence length="327" mass="33154">MRPLPLAPAAATVVLALAACAGGGQDGDPATTAADGDPSAVLTAITVGVLPIVDTAPIWLGVEEGIFAEHGLDVELAVAQGGAAVVPAVVAGDYQFGFSNVTSLLLAESRGLPLRLVAPGSFTTGDTDADIAAVVTQPASGITSPADLAGRTVAVNTLGNIGESTVRKVVEDAGGDPAAVRFVELGFPDMPAAVAGGQVDAAWVNEPFLTITKDQGARVVSHTFAAVDPEMLIAAYFTSAEYAASDPGTVEAFTAAMAEASARAAEDPDAAREILGTYTEIGDDVIARMVVPRYAGEIPEDSVRLLADLALRYGLVDDAIDVSALLR</sequence>
<evidence type="ECO:0000256" key="3">
    <source>
        <dbReference type="ARBA" id="ARBA00022729"/>
    </source>
</evidence>
<name>A0A3N4ZSF7_9MICO</name>
<reference evidence="6 7" key="1">
    <citation type="submission" date="2018-11" db="EMBL/GenBank/DDBJ databases">
        <title>Sequencing the genomes of 1000 actinobacteria strains.</title>
        <authorList>
            <person name="Klenk H.-P."/>
        </authorList>
    </citation>
    <scope>NUCLEOTIDE SEQUENCE [LARGE SCALE GENOMIC DNA]</scope>
    <source>
        <strain evidence="6 7">DSM 14418</strain>
    </source>
</reference>
<dbReference type="EMBL" id="RKRA01000001">
    <property type="protein sequence ID" value="RPF28448.1"/>
    <property type="molecule type" value="Genomic_DNA"/>
</dbReference>
<evidence type="ECO:0000256" key="4">
    <source>
        <dbReference type="SAM" id="SignalP"/>
    </source>
</evidence>
<keyword evidence="3 4" id="KW-0732">Signal</keyword>
<comment type="caution">
    <text evidence="6">The sequence shown here is derived from an EMBL/GenBank/DDBJ whole genome shotgun (WGS) entry which is preliminary data.</text>
</comment>
<dbReference type="AlphaFoldDB" id="A0A3N4ZSF7"/>
<dbReference type="RefSeq" id="WP_123918665.1">
    <property type="nucleotide sequence ID" value="NZ_RKRA01000001.1"/>
</dbReference>
<accession>A0A3N4ZSF7</accession>
<evidence type="ECO:0000313" key="7">
    <source>
        <dbReference type="Proteomes" id="UP000280726"/>
    </source>
</evidence>
<comment type="subcellular location">
    <subcellularLocation>
        <location evidence="1">Periplasm</location>
    </subcellularLocation>
</comment>
<dbReference type="GO" id="GO:0042597">
    <property type="term" value="C:periplasmic space"/>
    <property type="evidence" value="ECO:0007669"/>
    <property type="project" value="UniProtKB-SubCell"/>
</dbReference>
<dbReference type="PROSITE" id="PS51257">
    <property type="entry name" value="PROKAR_LIPOPROTEIN"/>
    <property type="match status" value="1"/>
</dbReference>
<protein>
    <submittedName>
        <fullName evidence="6">NitT/TauT family transport system substrate-binding protein</fullName>
    </submittedName>
</protein>
<evidence type="ECO:0000256" key="2">
    <source>
        <dbReference type="ARBA" id="ARBA00010742"/>
    </source>
</evidence>
<dbReference type="PANTHER" id="PTHR30024">
    <property type="entry name" value="ALIPHATIC SULFONATES-BINDING PROTEIN-RELATED"/>
    <property type="match status" value="1"/>
</dbReference>
<dbReference type="InterPro" id="IPR015168">
    <property type="entry name" value="SsuA/THI5"/>
</dbReference>
<dbReference type="SUPFAM" id="SSF53850">
    <property type="entry name" value="Periplasmic binding protein-like II"/>
    <property type="match status" value="1"/>
</dbReference>
<dbReference type="PANTHER" id="PTHR30024:SF47">
    <property type="entry name" value="TAURINE-BINDING PERIPLASMIC PROTEIN"/>
    <property type="match status" value="1"/>
</dbReference>
<organism evidence="6 7">
    <name type="scientific">Georgenia muralis</name>
    <dbReference type="NCBI Taxonomy" id="154117"/>
    <lineage>
        <taxon>Bacteria</taxon>
        <taxon>Bacillati</taxon>
        <taxon>Actinomycetota</taxon>
        <taxon>Actinomycetes</taxon>
        <taxon>Micrococcales</taxon>
        <taxon>Bogoriellaceae</taxon>
        <taxon>Georgenia</taxon>
    </lineage>
</organism>
<dbReference type="Gene3D" id="3.40.190.10">
    <property type="entry name" value="Periplasmic binding protein-like II"/>
    <property type="match status" value="2"/>
</dbReference>
<feature type="domain" description="SsuA/THI5-like" evidence="5">
    <location>
        <begin position="55"/>
        <end position="271"/>
    </location>
</feature>
<evidence type="ECO:0000256" key="1">
    <source>
        <dbReference type="ARBA" id="ARBA00004418"/>
    </source>
</evidence>
<feature type="signal peptide" evidence="4">
    <location>
        <begin position="1"/>
        <end position="21"/>
    </location>
</feature>